<dbReference type="EMBL" id="LDAU01000057">
    <property type="protein sequence ID" value="KRX08868.1"/>
    <property type="molecule type" value="Genomic_DNA"/>
</dbReference>
<accession>A0A0V0R2Y3</accession>
<name>A0A0V0R2Y3_PSEPJ</name>
<evidence type="ECO:0000313" key="2">
    <source>
        <dbReference type="Proteomes" id="UP000054937"/>
    </source>
</evidence>
<organism evidence="1 2">
    <name type="scientific">Pseudocohnilembus persalinus</name>
    <name type="common">Ciliate</name>
    <dbReference type="NCBI Taxonomy" id="266149"/>
    <lineage>
        <taxon>Eukaryota</taxon>
        <taxon>Sar</taxon>
        <taxon>Alveolata</taxon>
        <taxon>Ciliophora</taxon>
        <taxon>Intramacronucleata</taxon>
        <taxon>Oligohymenophorea</taxon>
        <taxon>Scuticociliatia</taxon>
        <taxon>Philasterida</taxon>
        <taxon>Pseudocohnilembidae</taxon>
        <taxon>Pseudocohnilembus</taxon>
    </lineage>
</organism>
<proteinExistence type="predicted"/>
<gene>
    <name evidence="1" type="ORF">PPERSA_08972</name>
</gene>
<comment type="caution">
    <text evidence="1">The sequence shown here is derived from an EMBL/GenBank/DDBJ whole genome shotgun (WGS) entry which is preliminary data.</text>
</comment>
<dbReference type="InParanoid" id="A0A0V0R2Y3"/>
<sequence>MFKNLIKSGWAFKSTQFLANQSKGRFVTNVVAVADENAINVARGKDIKDIQKLAEEETQILRDSHRLYFLPWINNQKTVYESQIPVDSSFNYSLAAGVLGAGFLFMLWQGDFKYKYFLGAPLLAIWALRKANLRALKTMPTFIKEISLNKSGQSVNIILSQQGKLSTLEQVNVSSIKQVYSPEGTEFSQLRHGGYGNNGFQIQVGDSIYVAPYEYIGNEFALKSIWSGEQVDTTNI</sequence>
<keyword evidence="2" id="KW-1185">Reference proteome</keyword>
<reference evidence="1 2" key="1">
    <citation type="journal article" date="2015" name="Sci. Rep.">
        <title>Genome of the facultative scuticociliatosis pathogen Pseudocohnilembus persalinus provides insight into its virulence through horizontal gene transfer.</title>
        <authorList>
            <person name="Xiong J."/>
            <person name="Wang G."/>
            <person name="Cheng J."/>
            <person name="Tian M."/>
            <person name="Pan X."/>
            <person name="Warren A."/>
            <person name="Jiang C."/>
            <person name="Yuan D."/>
            <person name="Miao W."/>
        </authorList>
    </citation>
    <scope>NUCLEOTIDE SEQUENCE [LARGE SCALE GENOMIC DNA]</scope>
    <source>
        <strain evidence="1">36N120E</strain>
    </source>
</reference>
<dbReference type="Proteomes" id="UP000054937">
    <property type="component" value="Unassembled WGS sequence"/>
</dbReference>
<dbReference type="AlphaFoldDB" id="A0A0V0R2Y3"/>
<protein>
    <submittedName>
        <fullName evidence="1">Uncharacterized protein</fullName>
    </submittedName>
</protein>
<evidence type="ECO:0000313" key="1">
    <source>
        <dbReference type="EMBL" id="KRX08868.1"/>
    </source>
</evidence>